<keyword evidence="1" id="KW-0812">Transmembrane</keyword>
<keyword evidence="1" id="KW-1133">Transmembrane helix</keyword>
<proteinExistence type="predicted"/>
<sequence>MTYVCYGVFTSTYICPSLYALLIPVLGFAGLYYYIKSCKSKLSMVLNVMVLYLLSLCSFSDIVVMYQNFSIGYFPDHFSPLMYGPGGLFFGTLALGVAEAMTVLFIAHIFEIKRVGESMAKGAVVVSVDPQKEKEELKVLKDTKVQKWCPFEVDDVDGFTMLCLFIIHMAFMAYSMVFVCSSKYSLYVPFMGLSGILYYWASNYSYRSVVYNLVVLELLVICLFIDSSISFANLISQTYNDYASMTFKLSVVFLYYFGLSVMAKTLMSMFVIQLMYPDRKLTAWDHFTNIVCLMSVVALVCHCYFSYTGFNQMDQCELQFLNVLAKGTKKSIRQMLNAK</sequence>
<feature type="transmembrane region" description="Helical" evidence="1">
    <location>
        <begin position="287"/>
        <end position="307"/>
    </location>
</feature>
<dbReference type="AlphaFoldDB" id="A0A811JW72"/>
<dbReference type="EMBL" id="CAJFDH010000001">
    <property type="protein sequence ID" value="CAD5207531.1"/>
    <property type="molecule type" value="Genomic_DNA"/>
</dbReference>
<comment type="caution">
    <text evidence="2">The sequence shown here is derived from an EMBL/GenBank/DDBJ whole genome shotgun (WGS) entry which is preliminary data.</text>
</comment>
<accession>A0A811JW72</accession>
<keyword evidence="1" id="KW-0472">Membrane</keyword>
<feature type="transmembrane region" description="Helical" evidence="1">
    <location>
        <begin position="213"/>
        <end position="235"/>
    </location>
</feature>
<feature type="transmembrane region" description="Helical" evidence="1">
    <location>
        <begin position="42"/>
        <end position="66"/>
    </location>
</feature>
<evidence type="ECO:0000313" key="2">
    <source>
        <dbReference type="EMBL" id="CAD5207531.1"/>
    </source>
</evidence>
<evidence type="ECO:0000256" key="1">
    <source>
        <dbReference type="SAM" id="Phobius"/>
    </source>
</evidence>
<reference evidence="2" key="1">
    <citation type="submission" date="2020-09" db="EMBL/GenBank/DDBJ databases">
        <authorList>
            <person name="Kikuchi T."/>
        </authorList>
    </citation>
    <scope>NUCLEOTIDE SEQUENCE</scope>
    <source>
        <strain evidence="2">SH1</strain>
    </source>
</reference>
<dbReference type="EMBL" id="CAJFCW020000001">
    <property type="protein sequence ID" value="CAG9086008.1"/>
    <property type="molecule type" value="Genomic_DNA"/>
</dbReference>
<keyword evidence="3" id="KW-1185">Reference proteome</keyword>
<dbReference type="Proteomes" id="UP000614601">
    <property type="component" value="Unassembled WGS sequence"/>
</dbReference>
<gene>
    <name evidence="2" type="ORF">BOKJ2_LOCUS2215</name>
</gene>
<dbReference type="Proteomes" id="UP000783686">
    <property type="component" value="Unassembled WGS sequence"/>
</dbReference>
<name>A0A811JW72_9BILA</name>
<feature type="transmembrane region" description="Helical" evidence="1">
    <location>
        <begin position="255"/>
        <end position="275"/>
    </location>
</feature>
<feature type="transmembrane region" description="Helical" evidence="1">
    <location>
        <begin position="17"/>
        <end position="35"/>
    </location>
</feature>
<feature type="transmembrane region" description="Helical" evidence="1">
    <location>
        <begin position="86"/>
        <end position="110"/>
    </location>
</feature>
<feature type="transmembrane region" description="Helical" evidence="1">
    <location>
        <begin position="184"/>
        <end position="201"/>
    </location>
</feature>
<evidence type="ECO:0000313" key="3">
    <source>
        <dbReference type="Proteomes" id="UP000614601"/>
    </source>
</evidence>
<organism evidence="2 3">
    <name type="scientific">Bursaphelenchus okinawaensis</name>
    <dbReference type="NCBI Taxonomy" id="465554"/>
    <lineage>
        <taxon>Eukaryota</taxon>
        <taxon>Metazoa</taxon>
        <taxon>Ecdysozoa</taxon>
        <taxon>Nematoda</taxon>
        <taxon>Chromadorea</taxon>
        <taxon>Rhabditida</taxon>
        <taxon>Tylenchina</taxon>
        <taxon>Tylenchomorpha</taxon>
        <taxon>Aphelenchoidea</taxon>
        <taxon>Aphelenchoididae</taxon>
        <taxon>Bursaphelenchus</taxon>
    </lineage>
</organism>
<protein>
    <submittedName>
        <fullName evidence="2">Uncharacterized protein</fullName>
    </submittedName>
</protein>